<evidence type="ECO:0000259" key="8">
    <source>
        <dbReference type="PROSITE" id="PS50111"/>
    </source>
</evidence>
<gene>
    <name evidence="11" type="ORF">EOI86_16590</name>
</gene>
<evidence type="ECO:0000256" key="2">
    <source>
        <dbReference type="ARBA" id="ARBA00022519"/>
    </source>
</evidence>
<evidence type="ECO:0000259" key="10">
    <source>
        <dbReference type="PROSITE" id="PS50885"/>
    </source>
</evidence>
<keyword evidence="3 5" id="KW-0807">Transducer</keyword>
<sequence>MRASNFRVSIRIYAMAGLLLATIASVSGIGIWKMHKIGKEVTEIAHRDIPLTEIVSTISVHQLEQAVLLAKGTGDLNPADTNTLLKSFTDLGHKVDAELKQALNMASMALEQASTPESRREFENLVTQLDRIGKEHLVYEEHGEKALQLLISGDVETATEIAADTAKEQQELNRELAEVQGQLDRFTAAAALKAEEDEKLGIQLLIGSAVAGTIFGILAAFFIGRSIARPVAQITQVMGRLAADDTDVEIDYTENRDEVGEMARAVQVFRDNAIEVKRLKALQEEADRKAAEDRATMLADVAAQIENNIGGIAQRMAAGATQVKGSAQQLSSNADQASSQSSMVASASEEASANVQTVAAAAEELAATVSEISRQVVHSTEVARRAVEEVEKTNSKVQDLARAAGQINAAVSLISDIAEQTNLLALNATIEAARAGEAGKGFAVVASEVKSLATQTASATGEISSQVAEIQSATNEAIHAINAIGKVIEEISNTTNGIAAAVEEQGAATQEIARNVEEAASGTEDVTSNIAGVAQSATDTNAQARELLTASETMDQDSSELSQQVVDLANRIRAA</sequence>
<accession>A0A3S2VQS4</accession>
<evidence type="ECO:0000256" key="5">
    <source>
        <dbReference type="PROSITE-ProRule" id="PRU00284"/>
    </source>
</evidence>
<dbReference type="SMART" id="SM00283">
    <property type="entry name" value="MA"/>
    <property type="match status" value="1"/>
</dbReference>
<dbReference type="Pfam" id="PF00672">
    <property type="entry name" value="HAMP"/>
    <property type="match status" value="1"/>
</dbReference>
<evidence type="ECO:0000256" key="7">
    <source>
        <dbReference type="SAM" id="Phobius"/>
    </source>
</evidence>
<dbReference type="EMBL" id="SADE01000002">
    <property type="protein sequence ID" value="RVU36781.1"/>
    <property type="molecule type" value="Genomic_DNA"/>
</dbReference>
<dbReference type="SUPFAM" id="SSF58104">
    <property type="entry name" value="Methyl-accepting chemotaxis protein (MCP) signaling domain"/>
    <property type="match status" value="1"/>
</dbReference>
<feature type="transmembrane region" description="Helical" evidence="7">
    <location>
        <begin position="202"/>
        <end position="223"/>
    </location>
</feature>
<dbReference type="PANTHER" id="PTHR32089">
    <property type="entry name" value="METHYL-ACCEPTING CHEMOTAXIS PROTEIN MCPB"/>
    <property type="match status" value="1"/>
</dbReference>
<keyword evidence="6" id="KW-0175">Coiled coil</keyword>
<dbReference type="GO" id="GO:0007165">
    <property type="term" value="P:signal transduction"/>
    <property type="evidence" value="ECO:0007669"/>
    <property type="project" value="UniProtKB-KW"/>
</dbReference>
<dbReference type="GO" id="GO:0006935">
    <property type="term" value="P:chemotaxis"/>
    <property type="evidence" value="ECO:0007669"/>
    <property type="project" value="InterPro"/>
</dbReference>
<proteinExistence type="inferred from homology"/>
<feature type="domain" description="HAMP" evidence="10">
    <location>
        <begin position="225"/>
        <end position="278"/>
    </location>
</feature>
<keyword evidence="7" id="KW-0472">Membrane</keyword>
<dbReference type="InterPro" id="IPR000727">
    <property type="entry name" value="T_SNARE_dom"/>
</dbReference>
<feature type="domain" description="T-SNARE coiled-coil homology" evidence="9">
    <location>
        <begin position="471"/>
        <end position="533"/>
    </location>
</feature>
<dbReference type="GO" id="GO:0005886">
    <property type="term" value="C:plasma membrane"/>
    <property type="evidence" value="ECO:0007669"/>
    <property type="project" value="UniProtKB-SubCell"/>
</dbReference>
<dbReference type="Proteomes" id="UP000287447">
    <property type="component" value="Unassembled WGS sequence"/>
</dbReference>
<evidence type="ECO:0000256" key="1">
    <source>
        <dbReference type="ARBA" id="ARBA00004429"/>
    </source>
</evidence>
<dbReference type="PROSITE" id="PS50192">
    <property type="entry name" value="T_SNARE"/>
    <property type="match status" value="1"/>
</dbReference>
<reference evidence="12" key="1">
    <citation type="submission" date="2019-01" db="EMBL/GenBank/DDBJ databases">
        <title>Gri0909 isolated from a small marine red alga.</title>
        <authorList>
            <person name="Kim J."/>
            <person name="Jeong S.E."/>
            <person name="Jeon C.O."/>
        </authorList>
    </citation>
    <scope>NUCLEOTIDE SEQUENCE [LARGE SCALE GENOMIC DNA]</scope>
    <source>
        <strain evidence="12">Gri0909</strain>
    </source>
</reference>
<feature type="transmembrane region" description="Helical" evidence="7">
    <location>
        <begin position="12"/>
        <end position="32"/>
    </location>
</feature>
<dbReference type="RefSeq" id="WP_127766257.1">
    <property type="nucleotide sequence ID" value="NZ_SADE01000002.1"/>
</dbReference>
<dbReference type="GO" id="GO:0004888">
    <property type="term" value="F:transmembrane signaling receptor activity"/>
    <property type="evidence" value="ECO:0007669"/>
    <property type="project" value="InterPro"/>
</dbReference>
<feature type="domain" description="Methyl-accepting transducer" evidence="8">
    <location>
        <begin position="312"/>
        <end position="541"/>
    </location>
</feature>
<dbReference type="InterPro" id="IPR004090">
    <property type="entry name" value="Chemotax_Me-accpt_rcpt"/>
</dbReference>
<dbReference type="PRINTS" id="PR00260">
    <property type="entry name" value="CHEMTRNSDUCR"/>
</dbReference>
<dbReference type="Pfam" id="PF12729">
    <property type="entry name" value="4HB_MCP_1"/>
    <property type="match status" value="1"/>
</dbReference>
<feature type="coiled-coil region" evidence="6">
    <location>
        <begin position="155"/>
        <end position="189"/>
    </location>
</feature>
<evidence type="ECO:0000256" key="6">
    <source>
        <dbReference type="SAM" id="Coils"/>
    </source>
</evidence>
<evidence type="ECO:0000256" key="4">
    <source>
        <dbReference type="ARBA" id="ARBA00029447"/>
    </source>
</evidence>
<evidence type="ECO:0000256" key="3">
    <source>
        <dbReference type="ARBA" id="ARBA00023224"/>
    </source>
</evidence>
<keyword evidence="2" id="KW-0997">Cell inner membrane</keyword>
<protein>
    <submittedName>
        <fullName evidence="11">Methyl-accepting chemotaxis protein</fullName>
    </submittedName>
</protein>
<dbReference type="PROSITE" id="PS50111">
    <property type="entry name" value="CHEMOTAXIS_TRANSDUC_2"/>
    <property type="match status" value="1"/>
</dbReference>
<dbReference type="CDD" id="cd06225">
    <property type="entry name" value="HAMP"/>
    <property type="match status" value="1"/>
</dbReference>
<dbReference type="InterPro" id="IPR024478">
    <property type="entry name" value="HlyB_4HB_MCP"/>
</dbReference>
<name>A0A3S2VQS4_9PROT</name>
<evidence type="ECO:0000259" key="9">
    <source>
        <dbReference type="PROSITE" id="PS50192"/>
    </source>
</evidence>
<comment type="similarity">
    <text evidence="4">Belongs to the methyl-accepting chemotaxis (MCP) protein family.</text>
</comment>
<comment type="subcellular location">
    <subcellularLocation>
        <location evidence="1">Cell inner membrane</location>
        <topology evidence="1">Multi-pass membrane protein</topology>
    </subcellularLocation>
</comment>
<organism evidence="11 12">
    <name type="scientific">Hwanghaeella grinnelliae</name>
    <dbReference type="NCBI Taxonomy" id="2500179"/>
    <lineage>
        <taxon>Bacteria</taxon>
        <taxon>Pseudomonadati</taxon>
        <taxon>Pseudomonadota</taxon>
        <taxon>Alphaproteobacteria</taxon>
        <taxon>Rhodospirillales</taxon>
        <taxon>Rhodospirillaceae</taxon>
        <taxon>Hwanghaeella</taxon>
    </lineage>
</organism>
<dbReference type="Pfam" id="PF00015">
    <property type="entry name" value="MCPsignal"/>
    <property type="match status" value="1"/>
</dbReference>
<dbReference type="Gene3D" id="6.10.340.10">
    <property type="match status" value="1"/>
</dbReference>
<dbReference type="Gene3D" id="1.10.287.950">
    <property type="entry name" value="Methyl-accepting chemotaxis protein"/>
    <property type="match status" value="1"/>
</dbReference>
<evidence type="ECO:0000313" key="11">
    <source>
        <dbReference type="EMBL" id="RVU36781.1"/>
    </source>
</evidence>
<dbReference type="AlphaFoldDB" id="A0A3S2VQS4"/>
<keyword evidence="7" id="KW-1133">Transmembrane helix</keyword>
<comment type="caution">
    <text evidence="11">The sequence shown here is derived from an EMBL/GenBank/DDBJ whole genome shotgun (WGS) entry which is preliminary data.</text>
</comment>
<dbReference type="OrthoDB" id="3289104at2"/>
<keyword evidence="12" id="KW-1185">Reference proteome</keyword>
<keyword evidence="7" id="KW-0812">Transmembrane</keyword>
<keyword evidence="2" id="KW-1003">Cell membrane</keyword>
<dbReference type="InterPro" id="IPR003660">
    <property type="entry name" value="HAMP_dom"/>
</dbReference>
<dbReference type="SMART" id="SM00304">
    <property type="entry name" value="HAMP"/>
    <property type="match status" value="1"/>
</dbReference>
<dbReference type="PANTHER" id="PTHR32089:SF112">
    <property type="entry name" value="LYSOZYME-LIKE PROTEIN-RELATED"/>
    <property type="match status" value="1"/>
</dbReference>
<evidence type="ECO:0000313" key="12">
    <source>
        <dbReference type="Proteomes" id="UP000287447"/>
    </source>
</evidence>
<dbReference type="InterPro" id="IPR004089">
    <property type="entry name" value="MCPsignal_dom"/>
</dbReference>
<dbReference type="PROSITE" id="PS50885">
    <property type="entry name" value="HAMP"/>
    <property type="match status" value="1"/>
</dbReference>